<accession>W1EWL7</accession>
<dbReference type="GO" id="GO:0016740">
    <property type="term" value="F:transferase activity"/>
    <property type="evidence" value="ECO:0007669"/>
    <property type="project" value="UniProtKB-KW"/>
</dbReference>
<sequence>MYKFTEDKNKTLTFRWTKKHFEFCMDNKIFLNHKGKKSYKERNLFLFSKGDKITIEDNVIAEEYSTMPVKKFLQCRRFFISDLPFFREYTYRSIL</sequence>
<organism evidence="1 2">
    <name type="scientific">Escherichia coli ISC7</name>
    <dbReference type="NCBI Taxonomy" id="1432555"/>
    <lineage>
        <taxon>Bacteria</taxon>
        <taxon>Pseudomonadati</taxon>
        <taxon>Pseudomonadota</taxon>
        <taxon>Gammaproteobacteria</taxon>
        <taxon>Enterobacterales</taxon>
        <taxon>Enterobacteriaceae</taxon>
        <taxon>Escherichia</taxon>
    </lineage>
</organism>
<proteinExistence type="predicted"/>
<reference evidence="1 2" key="1">
    <citation type="submission" date="2013-10" db="EMBL/GenBank/DDBJ databases">
        <title>Antibiotic resistance diversity of beta-lactamase producers in the General Hospital Vienna.</title>
        <authorList>
            <person name="Barisic I."/>
            <person name="Mitteregger D."/>
            <person name="Hirschl A.M."/>
            <person name="Noehammer C."/>
            <person name="Wiesinger-Mayr H."/>
        </authorList>
    </citation>
    <scope>NUCLEOTIDE SEQUENCE [LARGE SCALE GENOMIC DNA]</scope>
    <source>
        <strain evidence="1 2">ISC7</strain>
    </source>
</reference>
<name>W1EWL7_ECOLX</name>
<evidence type="ECO:0000313" key="1">
    <source>
        <dbReference type="EMBL" id="CDL26554.1"/>
    </source>
</evidence>
<dbReference type="Proteomes" id="UP000019199">
    <property type="component" value="Unassembled WGS sequence"/>
</dbReference>
<dbReference type="EMBL" id="CBWN010000058">
    <property type="protein sequence ID" value="CDL26554.1"/>
    <property type="molecule type" value="Genomic_DNA"/>
</dbReference>
<evidence type="ECO:0000313" key="2">
    <source>
        <dbReference type="Proteomes" id="UP000019199"/>
    </source>
</evidence>
<dbReference type="AlphaFoldDB" id="W1EWL7"/>
<protein>
    <submittedName>
        <fullName evidence="1">Acetyltransferase</fullName>
    </submittedName>
</protein>
<comment type="caution">
    <text evidence="1">The sequence shown here is derived from an EMBL/GenBank/DDBJ whole genome shotgun (WGS) entry which is preliminary data.</text>
</comment>